<dbReference type="Proteomes" id="UP001519460">
    <property type="component" value="Unassembled WGS sequence"/>
</dbReference>
<accession>A0ABD0JXF0</accession>
<proteinExistence type="predicted"/>
<evidence type="ECO:0000313" key="1">
    <source>
        <dbReference type="EMBL" id="KAK7479340.1"/>
    </source>
</evidence>
<protein>
    <submittedName>
        <fullName evidence="1">Uncharacterized protein</fullName>
    </submittedName>
</protein>
<dbReference type="AlphaFoldDB" id="A0ABD0JXF0"/>
<comment type="caution">
    <text evidence="1">The sequence shown here is derived from an EMBL/GenBank/DDBJ whole genome shotgun (WGS) entry which is preliminary data.</text>
</comment>
<keyword evidence="2" id="KW-1185">Reference proteome</keyword>
<organism evidence="1 2">
    <name type="scientific">Batillaria attramentaria</name>
    <dbReference type="NCBI Taxonomy" id="370345"/>
    <lineage>
        <taxon>Eukaryota</taxon>
        <taxon>Metazoa</taxon>
        <taxon>Spiralia</taxon>
        <taxon>Lophotrochozoa</taxon>
        <taxon>Mollusca</taxon>
        <taxon>Gastropoda</taxon>
        <taxon>Caenogastropoda</taxon>
        <taxon>Sorbeoconcha</taxon>
        <taxon>Cerithioidea</taxon>
        <taxon>Batillariidae</taxon>
        <taxon>Batillaria</taxon>
    </lineage>
</organism>
<reference evidence="1 2" key="1">
    <citation type="journal article" date="2023" name="Sci. Data">
        <title>Genome assembly of the Korean intertidal mud-creeper Batillaria attramentaria.</title>
        <authorList>
            <person name="Patra A.K."/>
            <person name="Ho P.T."/>
            <person name="Jun S."/>
            <person name="Lee S.J."/>
            <person name="Kim Y."/>
            <person name="Won Y.J."/>
        </authorList>
    </citation>
    <scope>NUCLEOTIDE SEQUENCE [LARGE SCALE GENOMIC DNA]</scope>
    <source>
        <strain evidence="1">Wonlab-2016</strain>
    </source>
</reference>
<sequence length="95" mass="10564">MPRVTRKWCVLPARDCSWREKVSKGNKIMYVYTGYVSDKCYEAQIGGRCACKYGYISVWGTCTKAELSSSSQGSQRHCFLLLVAAVTIATNGLLV</sequence>
<name>A0ABD0JXF0_9CAEN</name>
<evidence type="ECO:0000313" key="2">
    <source>
        <dbReference type="Proteomes" id="UP001519460"/>
    </source>
</evidence>
<gene>
    <name evidence="1" type="ORF">BaRGS_00029418</name>
</gene>
<dbReference type="EMBL" id="JACVVK020000305">
    <property type="protein sequence ID" value="KAK7479340.1"/>
    <property type="molecule type" value="Genomic_DNA"/>
</dbReference>